<evidence type="ECO:0000313" key="3">
    <source>
        <dbReference type="EMBL" id="KAK5628556.1"/>
    </source>
</evidence>
<dbReference type="PANTHER" id="PTHR24148">
    <property type="entry name" value="ANKYRIN REPEAT DOMAIN-CONTAINING PROTEIN 39 HOMOLOG-RELATED"/>
    <property type="match status" value="1"/>
</dbReference>
<feature type="region of interest" description="Disordered" evidence="1">
    <location>
        <begin position="1"/>
        <end position="26"/>
    </location>
</feature>
<organism evidence="3 4">
    <name type="scientific">Xylaria bambusicola</name>
    <dbReference type="NCBI Taxonomy" id="326684"/>
    <lineage>
        <taxon>Eukaryota</taxon>
        <taxon>Fungi</taxon>
        <taxon>Dikarya</taxon>
        <taxon>Ascomycota</taxon>
        <taxon>Pezizomycotina</taxon>
        <taxon>Sordariomycetes</taxon>
        <taxon>Xylariomycetidae</taxon>
        <taxon>Xylariales</taxon>
        <taxon>Xylariaceae</taxon>
        <taxon>Xylaria</taxon>
    </lineage>
</organism>
<keyword evidence="4" id="KW-1185">Reference proteome</keyword>
<sequence>MSANQSRRRADIANEGKEPTQDEEGFEYLPLNPNVHCTRLVRIHPADRVGDTIACTLFHVTFAERPGYEALSYMWGDCENDQKTIFVNGKKFSVGRNLWDALDYLRSEREKGVPIWIDALCINQNDTPERSRQLRIMRHIYSRACTVVVWLGKKYIKYQGGVQLAKSEEYFLPQKKDLDLIQSSSFTETADFGNERAMARELCVDGYWDRLWIVQEITQAQRSRVCKIDVCFGSLVMGWDMFIHFVAMHGCAEGGPLRFDRQLSERYTGSHTLKKLLKDHQAAKCKEPKDKIYGLVGLAADARGFPIDYAKSTFEVWVDTMEFMNRRKLLQPEEIVDIGSLVKSLLMDSDCTPLRQSLGTFQPDTSSTLLIEDMNSAKVFDLRGYILGYVCYVGPPTSYLVGDLDSVDEWETFIQYNFRHELGEAHRDNNYLLEALLGATESKLDDICSNHISTVRWKSQLDKDWPEQHTYRQVISEIKNSDSNETASNMIPFQISESPKSFQIHTRRSGYTPWKMGIASRLVQKGDLICCVPGIESIMVVKVHEMDFFGANLQIFGTGKVVDNLVGYKWDKSRQDRQIPRDGLSIKMDARTLFVLLA</sequence>
<evidence type="ECO:0000259" key="2">
    <source>
        <dbReference type="Pfam" id="PF06985"/>
    </source>
</evidence>
<dbReference type="InterPro" id="IPR052895">
    <property type="entry name" value="HetReg/Transcr_Mod"/>
</dbReference>
<feature type="compositionally biased region" description="Basic and acidic residues" evidence="1">
    <location>
        <begin position="8"/>
        <end position="20"/>
    </location>
</feature>
<name>A0AAN7UNI5_9PEZI</name>
<dbReference type="AlphaFoldDB" id="A0AAN7UNI5"/>
<proteinExistence type="predicted"/>
<dbReference type="Pfam" id="PF06985">
    <property type="entry name" value="HET"/>
    <property type="match status" value="1"/>
</dbReference>
<dbReference type="Proteomes" id="UP001305414">
    <property type="component" value="Unassembled WGS sequence"/>
</dbReference>
<feature type="domain" description="Heterokaryon incompatibility" evidence="2">
    <location>
        <begin position="68"/>
        <end position="216"/>
    </location>
</feature>
<dbReference type="InterPro" id="IPR010730">
    <property type="entry name" value="HET"/>
</dbReference>
<accession>A0AAN7UNI5</accession>
<protein>
    <recommendedName>
        <fullName evidence="2">Heterokaryon incompatibility domain-containing protein</fullName>
    </recommendedName>
</protein>
<reference evidence="3 4" key="1">
    <citation type="submission" date="2023-10" db="EMBL/GenBank/DDBJ databases">
        <title>Draft genome sequence of Xylaria bambusicola isolate GMP-LS, the root and basal stem rot pathogen of sugarcane in Indonesia.</title>
        <authorList>
            <person name="Selvaraj P."/>
            <person name="Muralishankar V."/>
            <person name="Muruganantham S."/>
            <person name="Sp S."/>
            <person name="Haryani S."/>
            <person name="Lau K.J.X."/>
            <person name="Naqvi N.I."/>
        </authorList>
    </citation>
    <scope>NUCLEOTIDE SEQUENCE [LARGE SCALE GENOMIC DNA]</scope>
    <source>
        <strain evidence="3">GMP-LS</strain>
    </source>
</reference>
<comment type="caution">
    <text evidence="3">The sequence shown here is derived from an EMBL/GenBank/DDBJ whole genome shotgun (WGS) entry which is preliminary data.</text>
</comment>
<evidence type="ECO:0000256" key="1">
    <source>
        <dbReference type="SAM" id="MobiDB-lite"/>
    </source>
</evidence>
<dbReference type="PANTHER" id="PTHR24148:SF73">
    <property type="entry name" value="HET DOMAIN PROTEIN (AFU_ORTHOLOGUE AFUA_8G01020)"/>
    <property type="match status" value="1"/>
</dbReference>
<dbReference type="EMBL" id="JAWHQM010000009">
    <property type="protein sequence ID" value="KAK5628556.1"/>
    <property type="molecule type" value="Genomic_DNA"/>
</dbReference>
<evidence type="ECO:0000313" key="4">
    <source>
        <dbReference type="Proteomes" id="UP001305414"/>
    </source>
</evidence>
<gene>
    <name evidence="3" type="ORF">RRF57_004271</name>
</gene>